<dbReference type="InterPro" id="IPR008754">
    <property type="entry name" value="Peptidase_M43"/>
</dbReference>
<dbReference type="PANTHER" id="PTHR47466:SF1">
    <property type="entry name" value="METALLOPROTEASE MEP1 (AFU_ORTHOLOGUE AFUA_1G07730)-RELATED"/>
    <property type="match status" value="1"/>
</dbReference>
<keyword evidence="5" id="KW-0378">Hydrolase</keyword>
<gene>
    <name evidence="12" type="ORF">ACFS6H_01875</name>
</gene>
<dbReference type="SUPFAM" id="SSF55486">
    <property type="entry name" value="Metalloproteases ('zincins'), catalytic domain"/>
    <property type="match status" value="1"/>
</dbReference>
<dbReference type="CDD" id="cd04275">
    <property type="entry name" value="ZnMc_pappalysin_like"/>
    <property type="match status" value="1"/>
</dbReference>
<keyword evidence="4 9" id="KW-0732">Signal</keyword>
<dbReference type="Gene3D" id="2.60.40.2030">
    <property type="match status" value="1"/>
</dbReference>
<dbReference type="Gene3D" id="2.60.40.10">
    <property type="entry name" value="Immunoglobulins"/>
    <property type="match status" value="1"/>
</dbReference>
<evidence type="ECO:0000259" key="10">
    <source>
        <dbReference type="Pfam" id="PF05572"/>
    </source>
</evidence>
<dbReference type="RefSeq" id="WP_386094563.1">
    <property type="nucleotide sequence ID" value="NZ_JBHUOZ010000001.1"/>
</dbReference>
<feature type="chain" id="PRO_5045733758" evidence="9">
    <location>
        <begin position="25"/>
        <end position="1032"/>
    </location>
</feature>
<evidence type="ECO:0000256" key="2">
    <source>
        <dbReference type="ARBA" id="ARBA00022670"/>
    </source>
</evidence>
<dbReference type="SUPFAM" id="SSF141072">
    <property type="entry name" value="CalX-like"/>
    <property type="match status" value="1"/>
</dbReference>
<keyword evidence="2" id="KW-0645">Protease</keyword>
<evidence type="ECO:0000256" key="8">
    <source>
        <dbReference type="ARBA" id="ARBA00023157"/>
    </source>
</evidence>
<keyword evidence="13" id="KW-1185">Reference proteome</keyword>
<dbReference type="Pfam" id="PF18962">
    <property type="entry name" value="Por_Secre_tail"/>
    <property type="match status" value="1"/>
</dbReference>
<evidence type="ECO:0000256" key="6">
    <source>
        <dbReference type="ARBA" id="ARBA00022833"/>
    </source>
</evidence>
<sequence length="1032" mass="110881">MRTLLKPAIFILVNFCCFSSSLWAQQLTSLPLQENVVKCYTVENLASERAGKPGAETDAQFEAWLNRAISERKRLNQGSRVMADYTIPVVFHIIHNGEAVGTNPNVSNASIIQQLYQINKDFANAAGSTYSVAQNTGIQFKLAEKDPSGVMLTEPGVDRINRNTPPGGGAAWTDYTTANSGAGWLNTYINSTVKPASIWDPERYMNIWVIPRITASGVTGILLGYATFPNATASGLSGLDNAETNNTAGVVIYTPTVGSMIQPYGACGSTVSYGRGRTLTHEIGHFLGLRHIWGDSNCGTDYCDDTPVHRTDNAGKPTHPKPNTCGTADEMFENYMDYVDDDVMNTFTQNQTDRIQAVMANCPRRKDLSGSTAGVVEPVAANRLYFANCAPALTITETANAGTYPRYKEIKLRVEAEYKATGAATVNFNVGGTATNNYHYQVMPASVNFAAGDIYKDITVRILDNAAVEANRTIVLTYAITGSGITAGATAQTQQITIQDDDLANLSNNRITLIDQNFDVNLAGWNILSSGGMPNQWTVGSNGDAGGTGNAAFVSNSTGSPYLNQYTKTTTGIAVLRSPLITPTGYSDIRVSFKYRVWGEVVGTTAYDYGALNYATAAAATTFYTVPGTGAYGGTTGVVSGTPDVLLSNTAVVNTPFHLGFLWRNDNADGNDPALNVDDVLVTALGTQVETVVSASHAYDVRTGMVNHLRNSADNKIIASIENLSQNVNAVTASITQAGNGTTSLVTSGGSYLRSNKVVQLSPSSANTSATYKTTLYYTTAELAGWGSITNLKILKVKDGVNLAGVITAADAQLVTAVVTDSRADKGYASFAGDFTGGFSQFMLVSANTVLPVNLLTFTATAQKSVIALKWTTQEEVNNKGFAIERSKDGITYENIGWLAGNGNSNATHHYDFTDNYIQPGIVYHYRLRQTDFDNREKLSVVRSAKLETSPVKLLLAPNPVTNGKISLFISGIQNNVTVKMYNTQGQLVKTWNNVNAFDRQASLSLQGVNAGTYLISIQLDDKIWTEKLLVQ</sequence>
<keyword evidence="6" id="KW-0862">Zinc</keyword>
<dbReference type="Pfam" id="PF05572">
    <property type="entry name" value="Peptidase_M43"/>
    <property type="match status" value="1"/>
</dbReference>
<keyword evidence="8" id="KW-1015">Disulfide bond</keyword>
<evidence type="ECO:0000256" key="3">
    <source>
        <dbReference type="ARBA" id="ARBA00022723"/>
    </source>
</evidence>
<dbReference type="NCBIfam" id="TIGR04183">
    <property type="entry name" value="Por_Secre_tail"/>
    <property type="match status" value="1"/>
</dbReference>
<dbReference type="Gene3D" id="3.40.390.10">
    <property type="entry name" value="Collagenase (Catalytic Domain)"/>
    <property type="match status" value="1"/>
</dbReference>
<evidence type="ECO:0000256" key="1">
    <source>
        <dbReference type="ARBA" id="ARBA00008721"/>
    </source>
</evidence>
<comment type="similarity">
    <text evidence="1">Belongs to the peptidase M43B family.</text>
</comment>
<dbReference type="PANTHER" id="PTHR47466">
    <property type="match status" value="1"/>
</dbReference>
<keyword evidence="3" id="KW-0479">Metal-binding</keyword>
<dbReference type="InterPro" id="IPR026444">
    <property type="entry name" value="Secre_tail"/>
</dbReference>
<keyword evidence="7 12" id="KW-0482">Metalloprotease</keyword>
<evidence type="ECO:0000256" key="5">
    <source>
        <dbReference type="ARBA" id="ARBA00022801"/>
    </source>
</evidence>
<dbReference type="GO" id="GO:0008237">
    <property type="term" value="F:metallopeptidase activity"/>
    <property type="evidence" value="ECO:0007669"/>
    <property type="project" value="UniProtKB-KW"/>
</dbReference>
<evidence type="ECO:0000256" key="4">
    <source>
        <dbReference type="ARBA" id="ARBA00022729"/>
    </source>
</evidence>
<reference evidence="13" key="1">
    <citation type="journal article" date="2019" name="Int. J. Syst. Evol. Microbiol.">
        <title>The Global Catalogue of Microorganisms (GCM) 10K type strain sequencing project: providing services to taxonomists for standard genome sequencing and annotation.</title>
        <authorList>
            <consortium name="The Broad Institute Genomics Platform"/>
            <consortium name="The Broad Institute Genome Sequencing Center for Infectious Disease"/>
            <person name="Wu L."/>
            <person name="Ma J."/>
        </authorList>
    </citation>
    <scope>NUCLEOTIDE SEQUENCE [LARGE SCALE GENOMIC DNA]</scope>
    <source>
        <strain evidence="13">KCTC 23299</strain>
    </source>
</reference>
<dbReference type="InterPro" id="IPR024079">
    <property type="entry name" value="MetalloPept_cat_dom_sf"/>
</dbReference>
<dbReference type="InterPro" id="IPR013783">
    <property type="entry name" value="Ig-like_fold"/>
</dbReference>
<evidence type="ECO:0000256" key="7">
    <source>
        <dbReference type="ARBA" id="ARBA00023049"/>
    </source>
</evidence>
<protein>
    <submittedName>
        <fullName evidence="12">M43 family zinc metalloprotease</fullName>
    </submittedName>
</protein>
<comment type="caution">
    <text evidence="12">The sequence shown here is derived from an EMBL/GenBank/DDBJ whole genome shotgun (WGS) entry which is preliminary data.</text>
</comment>
<organism evidence="12 13">
    <name type="scientific">Terrimonas rubra</name>
    <dbReference type="NCBI Taxonomy" id="1035890"/>
    <lineage>
        <taxon>Bacteria</taxon>
        <taxon>Pseudomonadati</taxon>
        <taxon>Bacteroidota</taxon>
        <taxon>Chitinophagia</taxon>
        <taxon>Chitinophagales</taxon>
        <taxon>Chitinophagaceae</taxon>
        <taxon>Terrimonas</taxon>
    </lineage>
</organism>
<evidence type="ECO:0000256" key="9">
    <source>
        <dbReference type="SAM" id="SignalP"/>
    </source>
</evidence>
<dbReference type="InterPro" id="IPR038081">
    <property type="entry name" value="CalX-like_sf"/>
</dbReference>
<feature type="domain" description="Peptidase M43 pregnancy-associated plasma-A" evidence="10">
    <location>
        <begin position="196"/>
        <end position="359"/>
    </location>
</feature>
<feature type="domain" description="Secretion system C-terminal sorting" evidence="11">
    <location>
        <begin position="958"/>
        <end position="1031"/>
    </location>
</feature>
<evidence type="ECO:0000313" key="13">
    <source>
        <dbReference type="Proteomes" id="UP001597511"/>
    </source>
</evidence>
<dbReference type="EMBL" id="JBHUOZ010000001">
    <property type="protein sequence ID" value="MFD2918437.1"/>
    <property type="molecule type" value="Genomic_DNA"/>
</dbReference>
<feature type="signal peptide" evidence="9">
    <location>
        <begin position="1"/>
        <end position="24"/>
    </location>
</feature>
<evidence type="ECO:0000313" key="12">
    <source>
        <dbReference type="EMBL" id="MFD2918437.1"/>
    </source>
</evidence>
<proteinExistence type="inferred from homology"/>
<name>A0ABW6A2V9_9BACT</name>
<dbReference type="Proteomes" id="UP001597511">
    <property type="component" value="Unassembled WGS sequence"/>
</dbReference>
<accession>A0ABW6A2V9</accession>
<evidence type="ECO:0000259" key="11">
    <source>
        <dbReference type="Pfam" id="PF18962"/>
    </source>
</evidence>